<reference evidence="4" key="2">
    <citation type="submission" date="2024-08" db="UniProtKB">
        <authorList>
            <consortium name="EnsemblMetazoa"/>
        </authorList>
    </citation>
    <scope>IDENTIFICATION</scope>
</reference>
<dbReference type="Pfam" id="PF06367">
    <property type="entry name" value="Drf_FH3"/>
    <property type="match status" value="1"/>
</dbReference>
<feature type="compositionally biased region" description="Low complexity" evidence="2">
    <location>
        <begin position="488"/>
        <end position="497"/>
    </location>
</feature>
<sequence length="914" mass="101943">MGSAISTRRCVQLEQTGTTERSSKVLFFLHRTWAIIVTSKTRTLTRLKRRNVDKDTASEFTSEYSQYSFCSCSQCQKDDGFSSESFSDLFDSASNMAPSSEENTRSEGQFNLLDEIINKEKQRPPIYNPEDYALMLKKWGKKSSNGGLMSLYSTSSTSDLESSRSQTNSFRDYRNPMLTSSGSEMTLRQFGTVSELLTKLKTDMRLAFPSFVQEFASDPLDGVSLLLDLLRAIKLSQSNTVIHGPPGSSGTTGKLPPSLQRRALLDELSCLQCLLNCCIRYTESLRKLISSSAGLFTVAVCIMSNVNKSRIIALQLLAKACDPSIGGHSSVSEAISTLRLRFGEPVRFRFLVGMMMSTGGQKELLSAGLRFLNKFMDTAGSSQKRLYIQAELDQAGLDISVIKKNISNSAGFENLLDEIQYWEKKNINIENLTYVLSNFKKENAALREKVGLLERKMQSLQDEKGALTCVERTLKERCNELKSEIRSLKSSRSSKGSYTKKRNDSTPNEDEGISSSERSLTPEEELQRGSLFETYGSPTNQLSKPVAELTDIDDETTIDEVIAELRNIINDAESEDIAKKEQRKLENEKRRLEEAQVASKLKIHIDADDYAINSDNEIIPAELHPLPPRRAKSLVHLFVPSEDYYYCPKELFFENETPYTSTEGSDSLLSASKCGDQRVSTPETLAMGSSLCKKMSDVKSRSSDKRTKRHVTSRSGSIKRSESFRQLNKPFENGIVGSCYYSTTVNVCQKQMNLETYDSRVSNHAKSKSLDRIDNGLDSMVDIVVTNQSFDFNGHGKPKSDSAGNTSLVKSVSNVYIKNNMRPKFGSYCEEKSIMFLPSPSNALVDTSCYFPRIQEKKTINPGFLIKRGHGNAGMYSGQLQGEGKSGSFRNKEFLTHSNGSLGGKLTDLPSGLY</sequence>
<name>A0AAR5PJR5_DENPD</name>
<dbReference type="CTD" id="38131"/>
<evidence type="ECO:0000259" key="3">
    <source>
        <dbReference type="PROSITE" id="PS51232"/>
    </source>
</evidence>
<dbReference type="KEGG" id="dpa:109538366"/>
<dbReference type="InterPro" id="IPR043592">
    <property type="entry name" value="FMNL_animal"/>
</dbReference>
<feature type="region of interest" description="Disordered" evidence="2">
    <location>
        <begin position="485"/>
        <end position="525"/>
    </location>
</feature>
<dbReference type="PANTHER" id="PTHR45857">
    <property type="entry name" value="FORMIN-LIKE PROTEIN"/>
    <property type="match status" value="1"/>
</dbReference>
<reference evidence="5" key="1">
    <citation type="journal article" date="2013" name="Genome Biol.">
        <title>Draft genome of the mountain pine beetle, Dendroctonus ponderosae Hopkins, a major forest pest.</title>
        <authorList>
            <person name="Keeling C.I."/>
            <person name="Yuen M.M."/>
            <person name="Liao N.Y."/>
            <person name="Docking T.R."/>
            <person name="Chan S.K."/>
            <person name="Taylor G.A."/>
            <person name="Palmquist D.L."/>
            <person name="Jackman S.D."/>
            <person name="Nguyen A."/>
            <person name="Li M."/>
            <person name="Henderson H."/>
            <person name="Janes J.K."/>
            <person name="Zhao Y."/>
            <person name="Pandoh P."/>
            <person name="Moore R."/>
            <person name="Sperling F.A."/>
            <person name="Huber D.P."/>
            <person name="Birol I."/>
            <person name="Jones S.J."/>
            <person name="Bohlmann J."/>
        </authorList>
    </citation>
    <scope>NUCLEOTIDE SEQUENCE</scope>
</reference>
<dbReference type="Gene3D" id="1.25.10.10">
    <property type="entry name" value="Leucine-rich Repeat Variant"/>
    <property type="match status" value="1"/>
</dbReference>
<dbReference type="GO" id="GO:0005829">
    <property type="term" value="C:cytosol"/>
    <property type="evidence" value="ECO:0007669"/>
    <property type="project" value="TreeGrafter"/>
</dbReference>
<feature type="coiled-coil region" evidence="1">
    <location>
        <begin position="575"/>
        <end position="602"/>
    </location>
</feature>
<feature type="domain" description="GBD/FH3" evidence="3">
    <location>
        <begin position="120"/>
        <end position="522"/>
    </location>
</feature>
<dbReference type="GeneID" id="109538366"/>
<dbReference type="SMART" id="SM01139">
    <property type="entry name" value="Drf_FH3"/>
    <property type="match status" value="1"/>
</dbReference>
<evidence type="ECO:0000256" key="2">
    <source>
        <dbReference type="SAM" id="MobiDB-lite"/>
    </source>
</evidence>
<dbReference type="PANTHER" id="PTHR45857:SF9">
    <property type="entry name" value="MULTIPLE WING HAIRS, ISOFORM C"/>
    <property type="match status" value="1"/>
</dbReference>
<dbReference type="InterPro" id="IPR010472">
    <property type="entry name" value="FH3_dom"/>
</dbReference>
<dbReference type="GO" id="GO:0008360">
    <property type="term" value="P:regulation of cell shape"/>
    <property type="evidence" value="ECO:0007669"/>
    <property type="project" value="TreeGrafter"/>
</dbReference>
<dbReference type="InterPro" id="IPR010473">
    <property type="entry name" value="GTPase-bd"/>
</dbReference>
<feature type="compositionally biased region" description="Basic and acidic residues" evidence="2">
    <location>
        <begin position="694"/>
        <end position="705"/>
    </location>
</feature>
<accession>A0AAR5PJR5</accession>
<organism evidence="4 5">
    <name type="scientific">Dendroctonus ponderosae</name>
    <name type="common">Mountain pine beetle</name>
    <dbReference type="NCBI Taxonomy" id="77166"/>
    <lineage>
        <taxon>Eukaryota</taxon>
        <taxon>Metazoa</taxon>
        <taxon>Ecdysozoa</taxon>
        <taxon>Arthropoda</taxon>
        <taxon>Hexapoda</taxon>
        <taxon>Insecta</taxon>
        <taxon>Pterygota</taxon>
        <taxon>Neoptera</taxon>
        <taxon>Endopterygota</taxon>
        <taxon>Coleoptera</taxon>
        <taxon>Polyphaga</taxon>
        <taxon>Cucujiformia</taxon>
        <taxon>Curculionidae</taxon>
        <taxon>Scolytinae</taxon>
        <taxon>Dendroctonus</taxon>
    </lineage>
</organism>
<feature type="compositionally biased region" description="Low complexity" evidence="2">
    <location>
        <begin position="155"/>
        <end position="167"/>
    </location>
</feature>
<dbReference type="SMART" id="SM01140">
    <property type="entry name" value="Drf_GBD"/>
    <property type="match status" value="1"/>
</dbReference>
<evidence type="ECO:0000256" key="1">
    <source>
        <dbReference type="SAM" id="Coils"/>
    </source>
</evidence>
<dbReference type="InterPro" id="IPR014768">
    <property type="entry name" value="GBD/FH3_dom"/>
</dbReference>
<dbReference type="GO" id="GO:0030866">
    <property type="term" value="P:cortical actin cytoskeleton organization"/>
    <property type="evidence" value="ECO:0007669"/>
    <property type="project" value="TreeGrafter"/>
</dbReference>
<evidence type="ECO:0000313" key="5">
    <source>
        <dbReference type="Proteomes" id="UP000019118"/>
    </source>
</evidence>
<keyword evidence="5" id="KW-1185">Reference proteome</keyword>
<dbReference type="InterPro" id="IPR016024">
    <property type="entry name" value="ARM-type_fold"/>
</dbReference>
<proteinExistence type="predicted"/>
<dbReference type="GO" id="GO:0031267">
    <property type="term" value="F:small GTPase binding"/>
    <property type="evidence" value="ECO:0007669"/>
    <property type="project" value="InterPro"/>
</dbReference>
<evidence type="ECO:0000313" key="4">
    <source>
        <dbReference type="EnsemblMetazoa" id="XP_019761142.1"/>
    </source>
</evidence>
<protein>
    <recommendedName>
        <fullName evidence="3">GBD/FH3 domain-containing protein</fullName>
    </recommendedName>
</protein>
<dbReference type="AlphaFoldDB" id="A0AAR5PJR5"/>
<dbReference type="EnsemblMetazoa" id="XM_019905583.1">
    <property type="protein sequence ID" value="XP_019761142.1"/>
    <property type="gene ID" value="LOC109538366"/>
</dbReference>
<dbReference type="GO" id="GO:0051015">
    <property type="term" value="F:actin filament binding"/>
    <property type="evidence" value="ECO:0007669"/>
    <property type="project" value="TreeGrafter"/>
</dbReference>
<dbReference type="GO" id="GO:0016477">
    <property type="term" value="P:cell migration"/>
    <property type="evidence" value="ECO:0007669"/>
    <property type="project" value="TreeGrafter"/>
</dbReference>
<keyword evidence="1" id="KW-0175">Coiled coil</keyword>
<dbReference type="InterPro" id="IPR011989">
    <property type="entry name" value="ARM-like"/>
</dbReference>
<feature type="region of interest" description="Disordered" evidence="2">
    <location>
        <begin position="155"/>
        <end position="174"/>
    </location>
</feature>
<dbReference type="SUPFAM" id="SSF48371">
    <property type="entry name" value="ARM repeat"/>
    <property type="match status" value="1"/>
</dbReference>
<feature type="region of interest" description="Disordered" evidence="2">
    <location>
        <begin position="693"/>
        <end position="719"/>
    </location>
</feature>
<dbReference type="PROSITE" id="PS51232">
    <property type="entry name" value="GBD_FH3"/>
    <property type="match status" value="1"/>
</dbReference>
<dbReference type="Proteomes" id="UP000019118">
    <property type="component" value="Unassembled WGS sequence"/>
</dbReference>